<evidence type="ECO:0000313" key="4">
    <source>
        <dbReference type="Proteomes" id="UP000586031"/>
    </source>
</evidence>
<organism evidence="3 4">
    <name type="scientific">Methanobacterium subterraneum</name>
    <dbReference type="NCBI Taxonomy" id="59277"/>
    <lineage>
        <taxon>Archaea</taxon>
        <taxon>Methanobacteriati</taxon>
        <taxon>Methanobacteriota</taxon>
        <taxon>Methanomada group</taxon>
        <taxon>Methanobacteria</taxon>
        <taxon>Methanobacteriales</taxon>
        <taxon>Methanobacteriaceae</taxon>
        <taxon>Methanobacterium</taxon>
    </lineage>
</organism>
<dbReference type="InterPro" id="IPR050194">
    <property type="entry name" value="Glycosyltransferase_grp1"/>
</dbReference>
<protein>
    <submittedName>
        <fullName evidence="3">Glycosyltransferase family 4 protein</fullName>
    </submittedName>
</protein>
<dbReference type="Gene3D" id="3.40.50.2000">
    <property type="entry name" value="Glycogen Phosphorylase B"/>
    <property type="match status" value="2"/>
</dbReference>
<feature type="domain" description="Glycosyl transferase family 1" evidence="2">
    <location>
        <begin position="200"/>
        <end position="360"/>
    </location>
</feature>
<dbReference type="AlphaFoldDB" id="A0A7J4TIX8"/>
<proteinExistence type="predicted"/>
<reference evidence="4" key="1">
    <citation type="journal article" date="2020" name="bioRxiv">
        <title>A rank-normalized archaeal taxonomy based on genome phylogeny resolves widespread incomplete and uneven classifications.</title>
        <authorList>
            <person name="Rinke C."/>
            <person name="Chuvochina M."/>
            <person name="Mussig A.J."/>
            <person name="Chaumeil P.-A."/>
            <person name="Waite D.W."/>
            <person name="Whitman W.B."/>
            <person name="Parks D.H."/>
            <person name="Hugenholtz P."/>
        </authorList>
    </citation>
    <scope>NUCLEOTIDE SEQUENCE [LARGE SCALE GENOMIC DNA]</scope>
</reference>
<dbReference type="SUPFAM" id="SSF53756">
    <property type="entry name" value="UDP-Glycosyltransferase/glycogen phosphorylase"/>
    <property type="match status" value="1"/>
</dbReference>
<keyword evidence="1" id="KW-0472">Membrane</keyword>
<gene>
    <name evidence="3" type="ORF">HA271_05625</name>
</gene>
<dbReference type="PANTHER" id="PTHR45947">
    <property type="entry name" value="SULFOQUINOVOSYL TRANSFERASE SQD2"/>
    <property type="match status" value="1"/>
</dbReference>
<dbReference type="GO" id="GO:0016757">
    <property type="term" value="F:glycosyltransferase activity"/>
    <property type="evidence" value="ECO:0007669"/>
    <property type="project" value="InterPro"/>
</dbReference>
<evidence type="ECO:0000259" key="2">
    <source>
        <dbReference type="Pfam" id="PF00534"/>
    </source>
</evidence>
<evidence type="ECO:0000313" key="3">
    <source>
        <dbReference type="EMBL" id="HII84310.1"/>
    </source>
</evidence>
<accession>A0A7J4TIX8</accession>
<keyword evidence="1" id="KW-0812">Transmembrane</keyword>
<dbReference type="PANTHER" id="PTHR45947:SF3">
    <property type="entry name" value="SULFOQUINOVOSYL TRANSFERASE SQD2"/>
    <property type="match status" value="1"/>
</dbReference>
<keyword evidence="3" id="KW-0808">Transferase</keyword>
<name>A0A7J4TIX8_9EURY</name>
<keyword evidence="1" id="KW-1133">Transmembrane helix</keyword>
<dbReference type="EMBL" id="DUHE01000154">
    <property type="protein sequence ID" value="HII84310.1"/>
    <property type="molecule type" value="Genomic_DNA"/>
</dbReference>
<dbReference type="Proteomes" id="UP000586031">
    <property type="component" value="Unassembled WGS sequence"/>
</dbReference>
<dbReference type="CDD" id="cd03801">
    <property type="entry name" value="GT4_PimA-like"/>
    <property type="match status" value="1"/>
</dbReference>
<dbReference type="Pfam" id="PF00534">
    <property type="entry name" value="Glycos_transf_1"/>
    <property type="match status" value="1"/>
</dbReference>
<evidence type="ECO:0000256" key="1">
    <source>
        <dbReference type="SAM" id="Phobius"/>
    </source>
</evidence>
<sequence length="384" mass="43866">MDKSRMCVVTGPLPEKVNGADIVHITNLLNLLLQIFPELYLISLNFPKKRLNNNKIKLISSNSPYHNNMILRIITFILMQIKVSYEIIRIQKKVDVLLFSIGAVELFLPILTSKLFKKKVFVMHPGKGVIPTFVKTEYNNKIFGNFYIKSALVLEKLSYSLSDQIIVHNHDLQKYTKNQNIYNKIVYGSRFYIDSDTFNIKTDLNSRRFSVSYIGKFTEIKGAMNFVSAIPIIEHSNKNVEFFVCGDGTQKDIVVNKLNNLDFKEKIQISEWIDHNRLPECLNKIKILVIPSKTEVGPQILLEAMACGTIVLSTKVGIVEHTIKDGENGFLLENNSPECIAQNILRIINDPQLDEVSRNARRLVEENYSLTVVSKLYKEIIAGK</sequence>
<comment type="caution">
    <text evidence="3">The sequence shown here is derived from an EMBL/GenBank/DDBJ whole genome shotgun (WGS) entry which is preliminary data.</text>
</comment>
<feature type="transmembrane region" description="Helical" evidence="1">
    <location>
        <begin position="97"/>
        <end position="116"/>
    </location>
</feature>
<dbReference type="InterPro" id="IPR001296">
    <property type="entry name" value="Glyco_trans_1"/>
</dbReference>